<evidence type="ECO:0000313" key="1">
    <source>
        <dbReference type="EMBL" id="GAQ82812.1"/>
    </source>
</evidence>
<keyword evidence="2" id="KW-1185">Reference proteome</keyword>
<evidence type="ECO:0000313" key="2">
    <source>
        <dbReference type="Proteomes" id="UP000054558"/>
    </source>
</evidence>
<protein>
    <submittedName>
        <fullName evidence="1">Uncharacterized protein</fullName>
    </submittedName>
</protein>
<gene>
    <name evidence="1" type="ORF">KFL_001250080</name>
</gene>
<dbReference type="EMBL" id="DF237074">
    <property type="protein sequence ID" value="GAQ82812.1"/>
    <property type="molecule type" value="Genomic_DNA"/>
</dbReference>
<name>A0A1Y1HYK3_KLENI</name>
<organism evidence="1 2">
    <name type="scientific">Klebsormidium nitens</name>
    <name type="common">Green alga</name>
    <name type="synonym">Ulothrix nitens</name>
    <dbReference type="NCBI Taxonomy" id="105231"/>
    <lineage>
        <taxon>Eukaryota</taxon>
        <taxon>Viridiplantae</taxon>
        <taxon>Streptophyta</taxon>
        <taxon>Klebsormidiophyceae</taxon>
        <taxon>Klebsormidiales</taxon>
        <taxon>Klebsormidiaceae</taxon>
        <taxon>Klebsormidium</taxon>
    </lineage>
</organism>
<accession>A0A1Y1HYK3</accession>
<dbReference type="AlphaFoldDB" id="A0A1Y1HYK3"/>
<reference evidence="1 2" key="1">
    <citation type="journal article" date="2014" name="Nat. Commun.">
        <title>Klebsormidium flaccidum genome reveals primary factors for plant terrestrial adaptation.</title>
        <authorList>
            <person name="Hori K."/>
            <person name="Maruyama F."/>
            <person name="Fujisawa T."/>
            <person name="Togashi T."/>
            <person name="Yamamoto N."/>
            <person name="Seo M."/>
            <person name="Sato S."/>
            <person name="Yamada T."/>
            <person name="Mori H."/>
            <person name="Tajima N."/>
            <person name="Moriyama T."/>
            <person name="Ikeuchi M."/>
            <person name="Watanabe M."/>
            <person name="Wada H."/>
            <person name="Kobayashi K."/>
            <person name="Saito M."/>
            <person name="Masuda T."/>
            <person name="Sasaki-Sekimoto Y."/>
            <person name="Mashiguchi K."/>
            <person name="Awai K."/>
            <person name="Shimojima M."/>
            <person name="Masuda S."/>
            <person name="Iwai M."/>
            <person name="Nobusawa T."/>
            <person name="Narise T."/>
            <person name="Kondo S."/>
            <person name="Saito H."/>
            <person name="Sato R."/>
            <person name="Murakawa M."/>
            <person name="Ihara Y."/>
            <person name="Oshima-Yamada Y."/>
            <person name="Ohtaka K."/>
            <person name="Satoh M."/>
            <person name="Sonobe K."/>
            <person name="Ishii M."/>
            <person name="Ohtani R."/>
            <person name="Kanamori-Sato M."/>
            <person name="Honoki R."/>
            <person name="Miyazaki D."/>
            <person name="Mochizuki H."/>
            <person name="Umetsu J."/>
            <person name="Higashi K."/>
            <person name="Shibata D."/>
            <person name="Kamiya Y."/>
            <person name="Sato N."/>
            <person name="Nakamura Y."/>
            <person name="Tabata S."/>
            <person name="Ida S."/>
            <person name="Kurokawa K."/>
            <person name="Ohta H."/>
        </authorList>
    </citation>
    <scope>NUCLEOTIDE SEQUENCE [LARGE SCALE GENOMIC DNA]</scope>
    <source>
        <strain evidence="1 2">NIES-2285</strain>
    </source>
</reference>
<proteinExistence type="predicted"/>
<dbReference type="Proteomes" id="UP000054558">
    <property type="component" value="Unassembled WGS sequence"/>
</dbReference>
<sequence>MPPPLGPPPENITGLSSSTTFVALFPGSKLLSKAAAGREVLSRLDTALTFRLCDSRPSDLERAASFIRAGGVSVRPGETPSGRRRSLLQAAQNGTGDESLTPFKVARKRFEEPANVMCDVSSGILATALGAVGRRAGAVPTNQWASPSSCCRSLLSYSAA</sequence>